<gene>
    <name evidence="1" type="ORF">Lema_uP125430.1</name>
</gene>
<proteinExistence type="predicted"/>
<keyword evidence="2" id="KW-1185">Reference proteome</keyword>
<dbReference type="AlphaFoldDB" id="M1ZIR0"/>
<evidence type="ECO:0000313" key="2">
    <source>
        <dbReference type="Proteomes" id="UP000002668"/>
    </source>
</evidence>
<reference evidence="1 2" key="1">
    <citation type="journal article" date="2011" name="Nat. Commun.">
        <title>Effector diversification within compartments of the Leptosphaeria maculans genome affected by Repeat-Induced Point mutations.</title>
        <authorList>
            <person name="Rouxel T."/>
            <person name="Grandaubert J."/>
            <person name="Hane J.K."/>
            <person name="Hoede C."/>
            <person name="van de Wouw A.P."/>
            <person name="Couloux A."/>
            <person name="Dominguez V."/>
            <person name="Anthouard V."/>
            <person name="Bally P."/>
            <person name="Bourras S."/>
            <person name="Cozijnsen A.J."/>
            <person name="Ciuffetti L.M."/>
            <person name="Degrave A."/>
            <person name="Dilmaghani A."/>
            <person name="Duret L."/>
            <person name="Fudal I."/>
            <person name="Goodwin S.B."/>
            <person name="Gout L."/>
            <person name="Glaser N."/>
            <person name="Linglin J."/>
            <person name="Kema G.H.J."/>
            <person name="Lapalu N."/>
            <person name="Lawrence C.B."/>
            <person name="May K."/>
            <person name="Meyer M."/>
            <person name="Ollivier B."/>
            <person name="Poulain J."/>
            <person name="Schoch C.L."/>
            <person name="Simon A."/>
            <person name="Spatafora J.W."/>
            <person name="Stachowiak A."/>
            <person name="Turgeon B.G."/>
            <person name="Tyler B.M."/>
            <person name="Vincent D."/>
            <person name="Weissenbach J."/>
            <person name="Amselem J."/>
            <person name="Quesneville H."/>
            <person name="Oliver R.P."/>
            <person name="Wincker P."/>
            <person name="Balesdent M.-H."/>
            <person name="Howlett B.J."/>
        </authorList>
    </citation>
    <scope>NUCLEOTIDE SEQUENCE [LARGE SCALE GENOMIC DNA]</scope>
    <source>
        <strain evidence="2">JN3 / isolate v23.1.3 / race Av1-4-5-6-7-8</strain>
    </source>
</reference>
<organism evidence="1 2">
    <name type="scientific">Leptosphaeria maculans (strain JN3 / isolate v23.1.3 / race Av1-4-5-6-7-8)</name>
    <name type="common">Blackleg fungus</name>
    <name type="synonym">Phoma lingam</name>
    <dbReference type="NCBI Taxonomy" id="985895"/>
    <lineage>
        <taxon>Eukaryota</taxon>
        <taxon>Fungi</taxon>
        <taxon>Dikarya</taxon>
        <taxon>Ascomycota</taxon>
        <taxon>Pezizomycotina</taxon>
        <taxon>Dothideomycetes</taxon>
        <taxon>Pleosporomycetidae</taxon>
        <taxon>Pleosporales</taxon>
        <taxon>Pleosporineae</taxon>
        <taxon>Leptosphaeriaceae</taxon>
        <taxon>Plenodomus</taxon>
        <taxon>Plenodomus lingam/Leptosphaeria maculans species complex</taxon>
    </lineage>
</organism>
<accession>M1ZIR0</accession>
<evidence type="ECO:0000313" key="1">
    <source>
        <dbReference type="EMBL" id="CCT61137.1"/>
    </source>
</evidence>
<name>M1ZIR0_LEPMJ</name>
<protein>
    <submittedName>
        <fullName evidence="1">Uncharacterized protein</fullName>
    </submittedName>
</protein>
<dbReference type="Proteomes" id="UP000002668">
    <property type="component" value="Genome"/>
</dbReference>
<dbReference type="EMBL" id="FP929136">
    <property type="protein sequence ID" value="CCT61137.1"/>
    <property type="molecule type" value="Genomic_DNA"/>
</dbReference>
<sequence length="49" mass="5716">MDQKLSHDGLWQPWCLTAQLSQFASKVQVLGGSWSCVAWDKLYRISFWL</sequence>
<dbReference type="InParanoid" id="M1ZIR0"/>
<dbReference type="VEuPathDB" id="FungiDB:Lema_uP125430.1"/>